<protein>
    <submittedName>
        <fullName evidence="2">Uncharacterized protein</fullName>
    </submittedName>
</protein>
<organism evidence="2 3">
    <name type="scientific">Olpidium bornovanus</name>
    <dbReference type="NCBI Taxonomy" id="278681"/>
    <lineage>
        <taxon>Eukaryota</taxon>
        <taxon>Fungi</taxon>
        <taxon>Fungi incertae sedis</taxon>
        <taxon>Olpidiomycota</taxon>
        <taxon>Olpidiomycotina</taxon>
        <taxon>Olpidiomycetes</taxon>
        <taxon>Olpidiales</taxon>
        <taxon>Olpidiaceae</taxon>
        <taxon>Olpidium</taxon>
    </lineage>
</organism>
<dbReference type="EMBL" id="JAEFCI010009431">
    <property type="protein sequence ID" value="KAG5457813.1"/>
    <property type="molecule type" value="Genomic_DNA"/>
</dbReference>
<feature type="compositionally biased region" description="Low complexity" evidence="1">
    <location>
        <begin position="108"/>
        <end position="124"/>
    </location>
</feature>
<name>A0A8H7ZQI7_9FUNG</name>
<evidence type="ECO:0000256" key="1">
    <source>
        <dbReference type="SAM" id="MobiDB-lite"/>
    </source>
</evidence>
<proteinExistence type="predicted"/>
<dbReference type="AlphaFoldDB" id="A0A8H7ZQI7"/>
<evidence type="ECO:0000313" key="3">
    <source>
        <dbReference type="Proteomes" id="UP000673691"/>
    </source>
</evidence>
<feature type="compositionally biased region" description="Basic and acidic residues" evidence="1">
    <location>
        <begin position="75"/>
        <end position="96"/>
    </location>
</feature>
<sequence>MAPAVNSFSFQAAADDVDDGACEALGSGEQSNTFLKSAAHWTATSRRPFNAPDVRPFAAPIVAARWIRSSLDDEEKGHGKSPKDQSPRFTTAERRRFPANVPAACRPAAEGASGASGRTSTAARPAGSAQAPEGPGKRAPTSAAAARTTTRGRGGRIDFLF</sequence>
<keyword evidence="3" id="KW-1185">Reference proteome</keyword>
<feature type="non-terminal residue" evidence="2">
    <location>
        <position position="161"/>
    </location>
</feature>
<gene>
    <name evidence="2" type="ORF">BJ554DRAFT_2081</name>
</gene>
<accession>A0A8H7ZQI7</accession>
<evidence type="ECO:0000313" key="2">
    <source>
        <dbReference type="EMBL" id="KAG5457813.1"/>
    </source>
</evidence>
<reference evidence="2 3" key="1">
    <citation type="journal article" name="Sci. Rep.">
        <title>Genome-scale phylogenetic analyses confirm Olpidium as the closest living zoosporic fungus to the non-flagellated, terrestrial fungi.</title>
        <authorList>
            <person name="Chang Y."/>
            <person name="Rochon D."/>
            <person name="Sekimoto S."/>
            <person name="Wang Y."/>
            <person name="Chovatia M."/>
            <person name="Sandor L."/>
            <person name="Salamov A."/>
            <person name="Grigoriev I.V."/>
            <person name="Stajich J.E."/>
            <person name="Spatafora J.W."/>
        </authorList>
    </citation>
    <scope>NUCLEOTIDE SEQUENCE [LARGE SCALE GENOMIC DNA]</scope>
    <source>
        <strain evidence="2">S191</strain>
    </source>
</reference>
<dbReference type="Proteomes" id="UP000673691">
    <property type="component" value="Unassembled WGS sequence"/>
</dbReference>
<feature type="compositionally biased region" description="Low complexity" evidence="1">
    <location>
        <begin position="137"/>
        <end position="151"/>
    </location>
</feature>
<feature type="region of interest" description="Disordered" evidence="1">
    <location>
        <begin position="72"/>
        <end position="161"/>
    </location>
</feature>
<comment type="caution">
    <text evidence="2">The sequence shown here is derived from an EMBL/GenBank/DDBJ whole genome shotgun (WGS) entry which is preliminary data.</text>
</comment>